<comment type="similarity">
    <text evidence="2">Belongs to the GTP-binding SRP family.</text>
</comment>
<evidence type="ECO:0000256" key="11">
    <source>
        <dbReference type="ARBA" id="ARBA00023225"/>
    </source>
</evidence>
<gene>
    <name evidence="17" type="ORF">H9804_07050</name>
</gene>
<evidence type="ECO:0000256" key="7">
    <source>
        <dbReference type="ARBA" id="ARBA00022795"/>
    </source>
</evidence>
<dbReference type="FunFam" id="3.40.50.300:FF:000695">
    <property type="entry name" value="Flagellar biosynthesis regulator FlhF"/>
    <property type="match status" value="1"/>
</dbReference>
<evidence type="ECO:0000256" key="6">
    <source>
        <dbReference type="ARBA" id="ARBA00022741"/>
    </source>
</evidence>
<evidence type="ECO:0000313" key="17">
    <source>
        <dbReference type="EMBL" id="HIZ89685.1"/>
    </source>
</evidence>
<dbReference type="InterPro" id="IPR047040">
    <property type="entry name" value="FlhF__GTPase_dom"/>
</dbReference>
<evidence type="ECO:0000256" key="12">
    <source>
        <dbReference type="ARBA" id="ARBA00025337"/>
    </source>
</evidence>
<evidence type="ECO:0000259" key="16">
    <source>
        <dbReference type="SMART" id="SM00962"/>
    </source>
</evidence>
<dbReference type="GO" id="GO:0015031">
    <property type="term" value="P:protein transport"/>
    <property type="evidence" value="ECO:0007669"/>
    <property type="project" value="UniProtKB-KW"/>
</dbReference>
<reference evidence="17" key="1">
    <citation type="journal article" date="2021" name="PeerJ">
        <title>Extensive microbial diversity within the chicken gut microbiome revealed by metagenomics and culture.</title>
        <authorList>
            <person name="Gilroy R."/>
            <person name="Ravi A."/>
            <person name="Getino M."/>
            <person name="Pursley I."/>
            <person name="Horton D.L."/>
            <person name="Alikhan N.F."/>
            <person name="Baker D."/>
            <person name="Gharbi K."/>
            <person name="Hall N."/>
            <person name="Watson M."/>
            <person name="Adriaenssens E.M."/>
            <person name="Foster-Nyarko E."/>
            <person name="Jarju S."/>
            <person name="Secka A."/>
            <person name="Antonio M."/>
            <person name="Oren A."/>
            <person name="Chaudhuri R.R."/>
            <person name="La Ragione R."/>
            <person name="Hildebrand F."/>
            <person name="Pallen M.J."/>
        </authorList>
    </citation>
    <scope>NUCLEOTIDE SEQUENCE</scope>
    <source>
        <strain evidence="17">ChiW4-1371</strain>
    </source>
</reference>
<dbReference type="GO" id="GO:0005525">
    <property type="term" value="F:GTP binding"/>
    <property type="evidence" value="ECO:0007669"/>
    <property type="project" value="UniProtKB-KW"/>
</dbReference>
<feature type="domain" description="SRP54-type proteins GTP-binding" evidence="16">
    <location>
        <begin position="327"/>
        <end position="519"/>
    </location>
</feature>
<dbReference type="CDD" id="cd17873">
    <property type="entry name" value="FlhF"/>
    <property type="match status" value="1"/>
</dbReference>
<dbReference type="InterPro" id="IPR000897">
    <property type="entry name" value="SRP54_GTPase_dom"/>
</dbReference>
<evidence type="ECO:0000256" key="3">
    <source>
        <dbReference type="ARBA" id="ARBA00014919"/>
    </source>
</evidence>
<dbReference type="InterPro" id="IPR027417">
    <property type="entry name" value="P-loop_NTPase"/>
</dbReference>
<keyword evidence="11" id="KW-1006">Bacterial flagellum protein export</keyword>
<keyword evidence="10" id="KW-0472">Membrane</keyword>
<dbReference type="PANTHER" id="PTHR43134">
    <property type="entry name" value="SIGNAL RECOGNITION PARTICLE RECEPTOR SUBUNIT ALPHA"/>
    <property type="match status" value="1"/>
</dbReference>
<dbReference type="SMART" id="SM00382">
    <property type="entry name" value="AAA"/>
    <property type="match status" value="1"/>
</dbReference>
<dbReference type="Pfam" id="PF00448">
    <property type="entry name" value="SRP54"/>
    <property type="match status" value="1"/>
</dbReference>
<evidence type="ECO:0000256" key="10">
    <source>
        <dbReference type="ARBA" id="ARBA00023136"/>
    </source>
</evidence>
<evidence type="ECO:0000256" key="13">
    <source>
        <dbReference type="ARBA" id="ARBA00030866"/>
    </source>
</evidence>
<dbReference type="GO" id="GO:0005886">
    <property type="term" value="C:plasma membrane"/>
    <property type="evidence" value="ECO:0007669"/>
    <property type="project" value="UniProtKB-SubCell"/>
</dbReference>
<feature type="domain" description="AAA+ ATPase" evidence="15">
    <location>
        <begin position="326"/>
        <end position="474"/>
    </location>
</feature>
<evidence type="ECO:0000256" key="8">
    <source>
        <dbReference type="ARBA" id="ARBA00022927"/>
    </source>
</evidence>
<dbReference type="PANTHER" id="PTHR43134:SF3">
    <property type="entry name" value="FLAGELLAR BIOSYNTHESIS PROTEIN FLHF"/>
    <property type="match status" value="1"/>
</dbReference>
<keyword evidence="6" id="KW-0547">Nucleotide-binding</keyword>
<keyword evidence="4" id="KW-0813">Transport</keyword>
<dbReference type="SUPFAM" id="SSF52540">
    <property type="entry name" value="P-loop containing nucleoside triphosphate hydrolases"/>
    <property type="match status" value="1"/>
</dbReference>
<name>A0A9D2GV96_9BACT</name>
<dbReference type="Gene3D" id="3.40.50.300">
    <property type="entry name" value="P-loop containing nucleotide triphosphate hydrolases"/>
    <property type="match status" value="1"/>
</dbReference>
<evidence type="ECO:0000256" key="9">
    <source>
        <dbReference type="ARBA" id="ARBA00023134"/>
    </source>
</evidence>
<dbReference type="InterPro" id="IPR003593">
    <property type="entry name" value="AAA+_ATPase"/>
</dbReference>
<keyword evidence="8" id="KW-0653">Protein transport</keyword>
<evidence type="ECO:0000256" key="1">
    <source>
        <dbReference type="ARBA" id="ARBA00004413"/>
    </source>
</evidence>
<keyword evidence="7" id="KW-1005">Bacterial flagellum biogenesis</keyword>
<comment type="caution">
    <text evidence="17">The sequence shown here is derived from an EMBL/GenBank/DDBJ whole genome shotgun (WGS) entry which is preliminary data.</text>
</comment>
<evidence type="ECO:0000256" key="14">
    <source>
        <dbReference type="SAM" id="MobiDB-lite"/>
    </source>
</evidence>
<feature type="compositionally biased region" description="Polar residues" evidence="14">
    <location>
        <begin position="100"/>
        <end position="117"/>
    </location>
</feature>
<evidence type="ECO:0000313" key="18">
    <source>
        <dbReference type="Proteomes" id="UP000824176"/>
    </source>
</evidence>
<keyword evidence="9" id="KW-0342">GTP-binding</keyword>
<dbReference type="AlphaFoldDB" id="A0A9D2GV96"/>
<evidence type="ECO:0000256" key="2">
    <source>
        <dbReference type="ARBA" id="ARBA00008531"/>
    </source>
</evidence>
<evidence type="ECO:0000256" key="4">
    <source>
        <dbReference type="ARBA" id="ARBA00022448"/>
    </source>
</evidence>
<dbReference type="Gene3D" id="1.20.120.1380">
    <property type="entry name" value="Flagellar FlhF biosynthesis protein, N domain"/>
    <property type="match status" value="1"/>
</dbReference>
<evidence type="ECO:0000259" key="15">
    <source>
        <dbReference type="SMART" id="SM00382"/>
    </source>
</evidence>
<dbReference type="GO" id="GO:0003924">
    <property type="term" value="F:GTPase activity"/>
    <property type="evidence" value="ECO:0007669"/>
    <property type="project" value="InterPro"/>
</dbReference>
<sequence length="528" mass="59816">MKIKKYEVSDMKEALRMIKEDLGPDAVILSTRKVMKSNNFGLFARPVLEVTAAVEYDGMPLNKQKTQAQSGYGYENYPSAYTKTVKKQPSVKHPVYTEKQAVQQPVKKQSAPQNTSYGPYAHQKYQNTYDMHDDYLAEAMAEAGITDDEPFYAPPVRKRQIIEDDEIPAAYMPRQEIEEYPEPVQKKQVKHHKYEEDEEKSVKKQQEQAKTQAELNAERMAAVIKAVGLDKFTDLLEDIGDIKKQLANMQSNISDNIVIDLPAKLKDYHALFLKNGVDDIISYRLLKDIEVKIEGKEATAAQIKSIAIDKLAELIPVEKSYYDVMTNKIVALAGPTGVGKTTTIAKIAATMTLKYGKKVCLITVDNFRIGAVEQLKTYAEIVNLPLYVATSPEELLRVVTKVKDKYDCVLIDSMGRGQFDTSQIAGIREFFKVDSRITTALVLSMASNHIELYDTFERYEVLEPDYLIFTKLDETKYFGPLINIPVKKKLPLLLVTTGQNVPDDMEIPDGRKIAKRMLQEIPTLWSDK</sequence>
<comment type="function">
    <text evidence="12">Necessary for flagellar biosynthesis. May be involved in translocation of the flagellum.</text>
</comment>
<dbReference type="EMBL" id="DXAQ01000107">
    <property type="protein sequence ID" value="HIZ89685.1"/>
    <property type="molecule type" value="Genomic_DNA"/>
</dbReference>
<keyword evidence="5" id="KW-1003">Cell membrane</keyword>
<proteinExistence type="inferred from homology"/>
<reference evidence="17" key="2">
    <citation type="submission" date="2021-04" db="EMBL/GenBank/DDBJ databases">
        <authorList>
            <person name="Gilroy R."/>
        </authorList>
    </citation>
    <scope>NUCLEOTIDE SEQUENCE</scope>
    <source>
        <strain evidence="17">ChiW4-1371</strain>
    </source>
</reference>
<evidence type="ECO:0000256" key="5">
    <source>
        <dbReference type="ARBA" id="ARBA00022475"/>
    </source>
</evidence>
<dbReference type="GO" id="GO:0044781">
    <property type="term" value="P:bacterial-type flagellum organization"/>
    <property type="evidence" value="ECO:0007669"/>
    <property type="project" value="UniProtKB-KW"/>
</dbReference>
<organism evidence="17 18">
    <name type="scientific">Candidatus Mucispirillum faecigallinarum</name>
    <dbReference type="NCBI Taxonomy" id="2838699"/>
    <lineage>
        <taxon>Bacteria</taxon>
        <taxon>Pseudomonadati</taxon>
        <taxon>Deferribacterota</taxon>
        <taxon>Deferribacteres</taxon>
        <taxon>Deferribacterales</taxon>
        <taxon>Mucispirillaceae</taxon>
        <taxon>Mucispirillum</taxon>
    </lineage>
</organism>
<dbReference type="SMART" id="SM00962">
    <property type="entry name" value="SRP54"/>
    <property type="match status" value="1"/>
</dbReference>
<comment type="subcellular location">
    <subcellularLocation>
        <location evidence="1">Cell membrane</location>
        <topology evidence="1">Peripheral membrane protein</topology>
        <orientation evidence="1">Cytoplasmic side</orientation>
    </subcellularLocation>
</comment>
<dbReference type="GO" id="GO:0006614">
    <property type="term" value="P:SRP-dependent cotranslational protein targeting to membrane"/>
    <property type="evidence" value="ECO:0007669"/>
    <property type="project" value="InterPro"/>
</dbReference>
<dbReference type="Proteomes" id="UP000824176">
    <property type="component" value="Unassembled WGS sequence"/>
</dbReference>
<dbReference type="GO" id="GO:0005047">
    <property type="term" value="F:signal recognition particle binding"/>
    <property type="evidence" value="ECO:0007669"/>
    <property type="project" value="TreeGrafter"/>
</dbReference>
<protein>
    <recommendedName>
        <fullName evidence="3">Flagellar biosynthesis protein FlhF</fullName>
    </recommendedName>
    <alternativeName>
        <fullName evidence="13">Flagella-associated GTP-binding protein</fullName>
    </alternativeName>
</protein>
<accession>A0A9D2GV96</accession>
<feature type="region of interest" description="Disordered" evidence="14">
    <location>
        <begin position="100"/>
        <end position="121"/>
    </location>
</feature>